<comment type="caution">
    <text evidence="2">The sequence shown here is derived from an EMBL/GenBank/DDBJ whole genome shotgun (WGS) entry which is preliminary data.</text>
</comment>
<evidence type="ECO:0000313" key="2">
    <source>
        <dbReference type="EMBL" id="KRM89211.1"/>
    </source>
</evidence>
<dbReference type="Proteomes" id="UP000051576">
    <property type="component" value="Unassembled WGS sequence"/>
</dbReference>
<sequence>MFLIKHWLPLKWQQKFHYLDFLLIYLIFVIQVLSLQLLKLSLLPYLLFAAAILGIGLTLILAVVKGEIIQAKFWRFYWRLIELLTVSTYTVLIVLVILKKFN</sequence>
<organism evidence="2 3">
    <name type="scientific">Liquorilactobacillus vini DSM 20605</name>
    <dbReference type="NCBI Taxonomy" id="1133569"/>
    <lineage>
        <taxon>Bacteria</taxon>
        <taxon>Bacillati</taxon>
        <taxon>Bacillota</taxon>
        <taxon>Bacilli</taxon>
        <taxon>Lactobacillales</taxon>
        <taxon>Lactobacillaceae</taxon>
        <taxon>Liquorilactobacillus</taxon>
    </lineage>
</organism>
<dbReference type="AlphaFoldDB" id="A0A0R2CL99"/>
<feature type="transmembrane region" description="Helical" evidence="1">
    <location>
        <begin position="21"/>
        <end position="38"/>
    </location>
</feature>
<gene>
    <name evidence="2" type="ORF">FD21_GL000138</name>
</gene>
<dbReference type="EMBL" id="AYYX01000010">
    <property type="protein sequence ID" value="KRM89211.1"/>
    <property type="molecule type" value="Genomic_DNA"/>
</dbReference>
<reference evidence="2 3" key="1">
    <citation type="journal article" date="2015" name="Genome Announc.">
        <title>Expanding the biotechnology potential of lactobacilli through comparative genomics of 213 strains and associated genera.</title>
        <authorList>
            <person name="Sun Z."/>
            <person name="Harris H.M."/>
            <person name="McCann A."/>
            <person name="Guo C."/>
            <person name="Argimon S."/>
            <person name="Zhang W."/>
            <person name="Yang X."/>
            <person name="Jeffery I.B."/>
            <person name="Cooney J.C."/>
            <person name="Kagawa T.F."/>
            <person name="Liu W."/>
            <person name="Song Y."/>
            <person name="Salvetti E."/>
            <person name="Wrobel A."/>
            <person name="Rasinkangas P."/>
            <person name="Parkhill J."/>
            <person name="Rea M.C."/>
            <person name="O'Sullivan O."/>
            <person name="Ritari J."/>
            <person name="Douillard F.P."/>
            <person name="Paul Ross R."/>
            <person name="Yang R."/>
            <person name="Briner A.E."/>
            <person name="Felis G.E."/>
            <person name="de Vos W.M."/>
            <person name="Barrangou R."/>
            <person name="Klaenhammer T.R."/>
            <person name="Caufield P.W."/>
            <person name="Cui Y."/>
            <person name="Zhang H."/>
            <person name="O'Toole P.W."/>
        </authorList>
    </citation>
    <scope>NUCLEOTIDE SEQUENCE [LARGE SCALE GENOMIC DNA]</scope>
    <source>
        <strain evidence="2 3">DSM 20605</strain>
    </source>
</reference>
<keyword evidence="1" id="KW-0812">Transmembrane</keyword>
<protein>
    <submittedName>
        <fullName evidence="2">Uncharacterized protein</fullName>
    </submittedName>
</protein>
<dbReference type="Pfam" id="PF11877">
    <property type="entry name" value="DUF3397"/>
    <property type="match status" value="1"/>
</dbReference>
<dbReference type="PATRIC" id="fig|1133569.4.peg.138"/>
<proteinExistence type="predicted"/>
<evidence type="ECO:0000313" key="3">
    <source>
        <dbReference type="Proteomes" id="UP000051576"/>
    </source>
</evidence>
<dbReference type="InterPro" id="IPR024515">
    <property type="entry name" value="DUF3397"/>
</dbReference>
<keyword evidence="1" id="KW-0472">Membrane</keyword>
<feature type="transmembrane region" description="Helical" evidence="1">
    <location>
        <begin position="76"/>
        <end position="98"/>
    </location>
</feature>
<keyword evidence="1" id="KW-1133">Transmembrane helix</keyword>
<evidence type="ECO:0000256" key="1">
    <source>
        <dbReference type="SAM" id="Phobius"/>
    </source>
</evidence>
<dbReference type="STRING" id="1133569.FD21_GL000138"/>
<feature type="transmembrane region" description="Helical" evidence="1">
    <location>
        <begin position="44"/>
        <end position="64"/>
    </location>
</feature>
<accession>A0A0R2CL99</accession>
<name>A0A0R2CL99_9LACO</name>
<keyword evidence="3" id="KW-1185">Reference proteome</keyword>